<dbReference type="EC" id="3.5.2.6" evidence="3"/>
<dbReference type="InterPro" id="IPR045155">
    <property type="entry name" value="Beta-lactam_cat"/>
</dbReference>
<feature type="domain" description="Beta-lactamase class A catalytic" evidence="4">
    <location>
        <begin position="46"/>
        <end position="271"/>
    </location>
</feature>
<comment type="catalytic activity">
    <reaction evidence="1">
        <text>a beta-lactam + H2O = a substituted beta-amino acid</text>
        <dbReference type="Rhea" id="RHEA:20401"/>
        <dbReference type="ChEBI" id="CHEBI:15377"/>
        <dbReference type="ChEBI" id="CHEBI:35627"/>
        <dbReference type="ChEBI" id="CHEBI:140347"/>
        <dbReference type="EC" id="3.5.2.6"/>
    </reaction>
</comment>
<dbReference type="PRINTS" id="PR00118">
    <property type="entry name" value="BLACTAMASEA"/>
</dbReference>
<dbReference type="OrthoDB" id="9772863at2"/>
<evidence type="ECO:0000313" key="6">
    <source>
        <dbReference type="Proteomes" id="UP000251889"/>
    </source>
</evidence>
<dbReference type="NCBIfam" id="NF012099">
    <property type="entry name" value="SubclassA2"/>
    <property type="match status" value="1"/>
</dbReference>
<dbReference type="GO" id="GO:0030655">
    <property type="term" value="P:beta-lactam antibiotic catabolic process"/>
    <property type="evidence" value="ECO:0007669"/>
    <property type="project" value="InterPro"/>
</dbReference>
<dbReference type="SUPFAM" id="SSF56601">
    <property type="entry name" value="beta-lactamase/transpeptidase-like"/>
    <property type="match status" value="1"/>
</dbReference>
<accession>A0A364Y210</accession>
<dbReference type="AlphaFoldDB" id="A0A364Y210"/>
<evidence type="ECO:0000256" key="3">
    <source>
        <dbReference type="ARBA" id="ARBA00012865"/>
    </source>
</evidence>
<dbReference type="RefSeq" id="WP_112747069.1">
    <property type="nucleotide sequence ID" value="NZ_QMFY01000005.1"/>
</dbReference>
<dbReference type="PANTHER" id="PTHR35333">
    <property type="entry name" value="BETA-LACTAMASE"/>
    <property type="match status" value="1"/>
</dbReference>
<keyword evidence="6" id="KW-1185">Reference proteome</keyword>
<sequence length="298" mass="33430">MKKYAVIIVLLLLDFALATPLYAQSKAALKSKISSIVKSIDADIGVSMFHVEKKDTLSLQGTKHYPMQSIYKFHLALAILEQVDKGNIKLEKKVRIYPDQYFKTHSPIIKTYPEGNIDLSVTQLLEYTIIESDNLGCDLLFDLIGGPEKVNHFIHTLRIKDVSILNTEREMHVTPDLQFQNWTTPIAMSTLLREFYLRKVLQATTHDFLWTTLSKTSVGPRRIKGLLPSGTVVAHRTGTGDRDADGFWTAVNNAGIIVLPNGDHVVLSVFVTHLRGEIKDGESAIAEIAKAVYDHYAR</sequence>
<evidence type="ECO:0000313" key="5">
    <source>
        <dbReference type="EMBL" id="RAW00913.1"/>
    </source>
</evidence>
<dbReference type="Gene3D" id="3.40.710.10">
    <property type="entry name" value="DD-peptidase/beta-lactamase superfamily"/>
    <property type="match status" value="1"/>
</dbReference>
<dbReference type="NCBIfam" id="NF033103">
    <property type="entry name" value="bla_class_A"/>
    <property type="match status" value="1"/>
</dbReference>
<dbReference type="EMBL" id="QMFY01000005">
    <property type="protein sequence ID" value="RAW00913.1"/>
    <property type="molecule type" value="Genomic_DNA"/>
</dbReference>
<name>A0A364Y210_9BACT</name>
<gene>
    <name evidence="5" type="primary">bla</name>
    <name evidence="5" type="ORF">DQQ10_11765</name>
</gene>
<dbReference type="Proteomes" id="UP000251889">
    <property type="component" value="Unassembled WGS sequence"/>
</dbReference>
<dbReference type="InterPro" id="IPR012338">
    <property type="entry name" value="Beta-lactam/transpept-like"/>
</dbReference>
<evidence type="ECO:0000256" key="1">
    <source>
        <dbReference type="ARBA" id="ARBA00001526"/>
    </source>
</evidence>
<reference evidence="5 6" key="1">
    <citation type="submission" date="2018-06" db="EMBL/GenBank/DDBJ databases">
        <title>Chryseolinea flavus sp. nov., a member of the phylum Bacteroidetes isolated from soil.</title>
        <authorList>
            <person name="Li Y."/>
            <person name="Wang J."/>
        </authorList>
    </citation>
    <scope>NUCLEOTIDE SEQUENCE [LARGE SCALE GENOMIC DNA]</scope>
    <source>
        <strain evidence="5 6">SDU1-6</strain>
    </source>
</reference>
<organism evidence="5 6">
    <name type="scientific">Pseudochryseolinea flava</name>
    <dbReference type="NCBI Taxonomy" id="2059302"/>
    <lineage>
        <taxon>Bacteria</taxon>
        <taxon>Pseudomonadati</taxon>
        <taxon>Bacteroidota</taxon>
        <taxon>Cytophagia</taxon>
        <taxon>Cytophagales</taxon>
        <taxon>Fulvivirgaceae</taxon>
        <taxon>Pseudochryseolinea</taxon>
    </lineage>
</organism>
<comment type="similarity">
    <text evidence="2">Belongs to the class-A beta-lactamase family.</text>
</comment>
<protein>
    <recommendedName>
        <fullName evidence="3">beta-lactamase</fullName>
        <ecNumber evidence="3">3.5.2.6</ecNumber>
    </recommendedName>
</protein>
<dbReference type="Pfam" id="PF13354">
    <property type="entry name" value="Beta-lactamase2"/>
    <property type="match status" value="1"/>
</dbReference>
<dbReference type="InterPro" id="IPR000871">
    <property type="entry name" value="Beta-lactam_class-A"/>
</dbReference>
<evidence type="ECO:0000259" key="4">
    <source>
        <dbReference type="Pfam" id="PF13354"/>
    </source>
</evidence>
<evidence type="ECO:0000256" key="2">
    <source>
        <dbReference type="ARBA" id="ARBA00009009"/>
    </source>
</evidence>
<comment type="caution">
    <text evidence="5">The sequence shown here is derived from an EMBL/GenBank/DDBJ whole genome shotgun (WGS) entry which is preliminary data.</text>
</comment>
<dbReference type="GO" id="GO:0046677">
    <property type="term" value="P:response to antibiotic"/>
    <property type="evidence" value="ECO:0007669"/>
    <property type="project" value="InterPro"/>
</dbReference>
<proteinExistence type="inferred from homology"/>
<dbReference type="GO" id="GO:0008800">
    <property type="term" value="F:beta-lactamase activity"/>
    <property type="evidence" value="ECO:0007669"/>
    <property type="project" value="UniProtKB-EC"/>
</dbReference>
<dbReference type="PANTHER" id="PTHR35333:SF3">
    <property type="entry name" value="BETA-LACTAMASE-TYPE TRANSPEPTIDASE FOLD CONTAINING PROTEIN"/>
    <property type="match status" value="1"/>
</dbReference>